<accession>A0A3R6IUX3</accession>
<sequence>GIIYIANYVESISIDKLVNERKIVIEEYEYDKNGDYSYRCRINCTKYKDSYLNSLLYVYGSYSPTCCNNSPKQLPNETYSQAVKRIEEETKQQALKRYCKYEHLLHLLKECLIIRPLYKQEIEKIYNIAF</sequence>
<evidence type="ECO:0000313" key="1">
    <source>
        <dbReference type="EMBL" id="RHK51413.1"/>
    </source>
</evidence>
<gene>
    <name evidence="1" type="ORF">DW060_04555</name>
</gene>
<protein>
    <submittedName>
        <fullName evidence="1">Uncharacterized protein</fullName>
    </submittedName>
</protein>
<proteinExistence type="predicted"/>
<keyword evidence="2" id="KW-1185">Reference proteome</keyword>
<reference evidence="1 2" key="1">
    <citation type="submission" date="2018-08" db="EMBL/GenBank/DDBJ databases">
        <title>A genome reference for cultivated species of the human gut microbiota.</title>
        <authorList>
            <person name="Zou Y."/>
            <person name="Xue W."/>
            <person name="Luo G."/>
        </authorList>
    </citation>
    <scope>NUCLEOTIDE SEQUENCE [LARGE SCALE GENOMIC DNA]</scope>
    <source>
        <strain evidence="1 2">AF42-9</strain>
    </source>
</reference>
<comment type="caution">
    <text evidence="1">The sequence shown here is derived from an EMBL/GenBank/DDBJ whole genome shotgun (WGS) entry which is preliminary data.</text>
</comment>
<dbReference type="AlphaFoldDB" id="A0A3R6IUX3"/>
<dbReference type="EMBL" id="QRNO01000016">
    <property type="protein sequence ID" value="RHK51413.1"/>
    <property type="molecule type" value="Genomic_DNA"/>
</dbReference>
<name>A0A3R6IUX3_9BACT</name>
<evidence type="ECO:0000313" key="2">
    <source>
        <dbReference type="Proteomes" id="UP000286598"/>
    </source>
</evidence>
<feature type="non-terminal residue" evidence="1">
    <location>
        <position position="1"/>
    </location>
</feature>
<dbReference type="Proteomes" id="UP000286598">
    <property type="component" value="Unassembled WGS sequence"/>
</dbReference>
<organism evidence="1 2">
    <name type="scientific">Leyella stercorea</name>
    <dbReference type="NCBI Taxonomy" id="363265"/>
    <lineage>
        <taxon>Bacteria</taxon>
        <taxon>Pseudomonadati</taxon>
        <taxon>Bacteroidota</taxon>
        <taxon>Bacteroidia</taxon>
        <taxon>Bacteroidales</taxon>
        <taxon>Prevotellaceae</taxon>
        <taxon>Leyella</taxon>
    </lineage>
</organism>